<sequence>MGALFSFFSAAYYVPKLYLGSTPAVLSVRASVDSKSVDKVSLNDFLTLRVPSLHRGYKPAWWLNNGHLQTAYCVVGDFSKIDKVEYDRKLIRTLDGGTIGLDFTPPAEERTFEDDTPIVVVLHGLTGGSHESYVRSILAPVCTPVEQGGLGYRGIVVNFRGCAGVPITSPQFYSALNTEDLRMAVMYIAKQYPRAPLIGVGFSLGANVLTRYLAEEGSSSRLVAGCALGCPWDLVASSDRLESRLFHRLVYSRGMAQNLQNLVARHKDALSKFPDSTLWRSFQAHLPKKDMTLMQFDDAVTRLAGGPSPPFPFASARHYYVAGASHNVLDNIRVPFLAISAADDPIASSIPIGETDNPLVAIVVTNGGGHLGWFEAGKSFGTLERWIRKPVLEWIRAISEHLVVERGLGKPLHEVDGFLKEVGRDDIGCKEVAGGGHVVGVEGEEGLLAGL</sequence>
<dbReference type="InterPro" id="IPR050960">
    <property type="entry name" value="AB_hydrolase_4_sf"/>
</dbReference>
<evidence type="ECO:0000256" key="1">
    <source>
        <dbReference type="ARBA" id="ARBA00010884"/>
    </source>
</evidence>
<dbReference type="PANTHER" id="PTHR10794">
    <property type="entry name" value="ABHYDROLASE DOMAIN-CONTAINING PROTEIN"/>
    <property type="match status" value="1"/>
</dbReference>
<name>A0A2G8RQW1_9APHY</name>
<gene>
    <name evidence="3" type="ORF">GSI_13651</name>
</gene>
<evidence type="ECO:0000313" key="3">
    <source>
        <dbReference type="EMBL" id="PIL23900.1"/>
    </source>
</evidence>
<dbReference type="SUPFAM" id="SSF53474">
    <property type="entry name" value="alpha/beta-Hydrolases"/>
    <property type="match status" value="1"/>
</dbReference>
<dbReference type="AlphaFoldDB" id="A0A2G8RQW1"/>
<comment type="similarity">
    <text evidence="1">Belongs to the AB hydrolase superfamily. AB hydrolase 4 family.</text>
</comment>
<evidence type="ECO:0000313" key="4">
    <source>
        <dbReference type="Proteomes" id="UP000230002"/>
    </source>
</evidence>
<dbReference type="STRING" id="1077348.A0A2G8RQW1"/>
<dbReference type="OrthoDB" id="5954035at2759"/>
<evidence type="ECO:0000259" key="2">
    <source>
        <dbReference type="Pfam" id="PF00561"/>
    </source>
</evidence>
<dbReference type="InterPro" id="IPR029058">
    <property type="entry name" value="AB_hydrolase_fold"/>
</dbReference>
<comment type="caution">
    <text evidence="3">The sequence shown here is derived from an EMBL/GenBank/DDBJ whole genome shotgun (WGS) entry which is preliminary data.</text>
</comment>
<reference evidence="3 4" key="1">
    <citation type="journal article" date="2015" name="Sci. Rep.">
        <title>Chromosome-level genome map provides insights into diverse defense mechanisms in the medicinal fungus Ganoderma sinense.</title>
        <authorList>
            <person name="Zhu Y."/>
            <person name="Xu J."/>
            <person name="Sun C."/>
            <person name="Zhou S."/>
            <person name="Xu H."/>
            <person name="Nelson D.R."/>
            <person name="Qian J."/>
            <person name="Song J."/>
            <person name="Luo H."/>
            <person name="Xiang L."/>
            <person name="Li Y."/>
            <person name="Xu Z."/>
            <person name="Ji A."/>
            <person name="Wang L."/>
            <person name="Lu S."/>
            <person name="Hayward A."/>
            <person name="Sun W."/>
            <person name="Li X."/>
            <person name="Schwartz D.C."/>
            <person name="Wang Y."/>
            <person name="Chen S."/>
        </authorList>
    </citation>
    <scope>NUCLEOTIDE SEQUENCE [LARGE SCALE GENOMIC DNA]</scope>
    <source>
        <strain evidence="3 4">ZZ0214-1</strain>
    </source>
</reference>
<proteinExistence type="inferred from homology"/>
<dbReference type="GO" id="GO:0051793">
    <property type="term" value="P:medium-chain fatty acid catabolic process"/>
    <property type="evidence" value="ECO:0007669"/>
    <property type="project" value="TreeGrafter"/>
</dbReference>
<dbReference type="GO" id="GO:0047372">
    <property type="term" value="F:monoacylglycerol lipase activity"/>
    <property type="evidence" value="ECO:0007669"/>
    <property type="project" value="TreeGrafter"/>
</dbReference>
<dbReference type="Pfam" id="PF00561">
    <property type="entry name" value="Abhydrolase_1"/>
    <property type="match status" value="1"/>
</dbReference>
<dbReference type="GO" id="GO:0008126">
    <property type="term" value="F:acetylesterase activity"/>
    <property type="evidence" value="ECO:0007669"/>
    <property type="project" value="TreeGrafter"/>
</dbReference>
<dbReference type="GO" id="GO:0051792">
    <property type="term" value="P:medium-chain fatty acid biosynthetic process"/>
    <property type="evidence" value="ECO:0007669"/>
    <property type="project" value="TreeGrafter"/>
</dbReference>
<keyword evidence="4" id="KW-1185">Reference proteome</keyword>
<dbReference type="EMBL" id="AYKW01000067">
    <property type="protein sequence ID" value="PIL23900.1"/>
    <property type="molecule type" value="Genomic_DNA"/>
</dbReference>
<dbReference type="InterPro" id="IPR000073">
    <property type="entry name" value="AB_hydrolase_1"/>
</dbReference>
<accession>A0A2G8RQW1</accession>
<dbReference type="Proteomes" id="UP000230002">
    <property type="component" value="Unassembled WGS sequence"/>
</dbReference>
<organism evidence="3 4">
    <name type="scientific">Ganoderma sinense ZZ0214-1</name>
    <dbReference type="NCBI Taxonomy" id="1077348"/>
    <lineage>
        <taxon>Eukaryota</taxon>
        <taxon>Fungi</taxon>
        <taxon>Dikarya</taxon>
        <taxon>Basidiomycota</taxon>
        <taxon>Agaricomycotina</taxon>
        <taxon>Agaricomycetes</taxon>
        <taxon>Polyporales</taxon>
        <taxon>Polyporaceae</taxon>
        <taxon>Ganoderma</taxon>
    </lineage>
</organism>
<protein>
    <recommendedName>
        <fullName evidence="2">AB hydrolase-1 domain-containing protein</fullName>
    </recommendedName>
</protein>
<feature type="domain" description="AB hydrolase-1" evidence="2">
    <location>
        <begin position="117"/>
        <end position="372"/>
    </location>
</feature>
<dbReference type="Gene3D" id="3.40.50.1820">
    <property type="entry name" value="alpha/beta hydrolase"/>
    <property type="match status" value="1"/>
</dbReference>
<dbReference type="PANTHER" id="PTHR10794:SF63">
    <property type="entry name" value="ALPHA_BETA HYDROLASE 1, ISOFORM A"/>
    <property type="match status" value="1"/>
</dbReference>